<dbReference type="SMART" id="SM00052">
    <property type="entry name" value="EAL"/>
    <property type="match status" value="1"/>
</dbReference>
<dbReference type="InterPro" id="IPR013656">
    <property type="entry name" value="PAS_4"/>
</dbReference>
<reference evidence="4 5" key="1">
    <citation type="submission" date="2020-08" db="EMBL/GenBank/DDBJ databases">
        <title>Genomic Encyclopedia of Type Strains, Phase IV (KMG-IV): sequencing the most valuable type-strain genomes for metagenomic binning, comparative biology and taxonomic classification.</title>
        <authorList>
            <person name="Goeker M."/>
        </authorList>
    </citation>
    <scope>NUCLEOTIDE SEQUENCE [LARGE SCALE GENOMIC DNA]</scope>
    <source>
        <strain evidence="4 5">DSM 103570</strain>
    </source>
</reference>
<dbReference type="Gene3D" id="3.20.20.450">
    <property type="entry name" value="EAL domain"/>
    <property type="match status" value="1"/>
</dbReference>
<gene>
    <name evidence="4" type="ORF">GGR03_003136</name>
</gene>
<dbReference type="InterPro" id="IPR052155">
    <property type="entry name" value="Biofilm_reg_signaling"/>
</dbReference>
<dbReference type="Gene3D" id="3.30.70.270">
    <property type="match status" value="1"/>
</dbReference>
<protein>
    <submittedName>
        <fullName evidence="4">Diguanylate cyclase (GGDEF)-like protein</fullName>
    </submittedName>
</protein>
<dbReference type="SUPFAM" id="SSF141868">
    <property type="entry name" value="EAL domain-like"/>
    <property type="match status" value="1"/>
</dbReference>
<comment type="caution">
    <text evidence="4">The sequence shown here is derived from an EMBL/GenBank/DDBJ whole genome shotgun (WGS) entry which is preliminary data.</text>
</comment>
<organism evidence="4 5">
    <name type="scientific">Aurantimonas endophytica</name>
    <dbReference type="NCBI Taxonomy" id="1522175"/>
    <lineage>
        <taxon>Bacteria</taxon>
        <taxon>Pseudomonadati</taxon>
        <taxon>Pseudomonadota</taxon>
        <taxon>Alphaproteobacteria</taxon>
        <taxon>Hyphomicrobiales</taxon>
        <taxon>Aurantimonadaceae</taxon>
        <taxon>Aurantimonas</taxon>
    </lineage>
</organism>
<feature type="domain" description="EAL" evidence="2">
    <location>
        <begin position="500"/>
        <end position="751"/>
    </location>
</feature>
<feature type="transmembrane region" description="Helical" evidence="1">
    <location>
        <begin position="83"/>
        <end position="105"/>
    </location>
</feature>
<dbReference type="CDD" id="cd01948">
    <property type="entry name" value="EAL"/>
    <property type="match status" value="1"/>
</dbReference>
<dbReference type="CDD" id="cd01949">
    <property type="entry name" value="GGDEF"/>
    <property type="match status" value="1"/>
</dbReference>
<dbReference type="AlphaFoldDB" id="A0A7W6HFM4"/>
<feature type="transmembrane region" description="Helical" evidence="1">
    <location>
        <begin position="111"/>
        <end position="144"/>
    </location>
</feature>
<dbReference type="InterPro" id="IPR029787">
    <property type="entry name" value="Nucleotide_cyclase"/>
</dbReference>
<feature type="transmembrane region" description="Helical" evidence="1">
    <location>
        <begin position="156"/>
        <end position="176"/>
    </location>
</feature>
<dbReference type="EMBL" id="JACIEM010000004">
    <property type="protein sequence ID" value="MBB4004048.1"/>
    <property type="molecule type" value="Genomic_DNA"/>
</dbReference>
<feature type="domain" description="GGDEF" evidence="3">
    <location>
        <begin position="360"/>
        <end position="491"/>
    </location>
</feature>
<evidence type="ECO:0000256" key="1">
    <source>
        <dbReference type="SAM" id="Phobius"/>
    </source>
</evidence>
<dbReference type="PROSITE" id="PS50883">
    <property type="entry name" value="EAL"/>
    <property type="match status" value="1"/>
</dbReference>
<dbReference type="Pfam" id="PF08448">
    <property type="entry name" value="PAS_4"/>
    <property type="match status" value="1"/>
</dbReference>
<dbReference type="RefSeq" id="WP_183209625.1">
    <property type="nucleotide sequence ID" value="NZ_JAAAMM010000004.1"/>
</dbReference>
<accession>A0A7W6HFM4</accession>
<dbReference type="Gene3D" id="3.30.450.20">
    <property type="entry name" value="PAS domain"/>
    <property type="match status" value="1"/>
</dbReference>
<dbReference type="SMART" id="SM00267">
    <property type="entry name" value="GGDEF"/>
    <property type="match status" value="1"/>
</dbReference>
<proteinExistence type="predicted"/>
<dbReference type="Pfam" id="PF00990">
    <property type="entry name" value="GGDEF"/>
    <property type="match status" value="1"/>
</dbReference>
<evidence type="ECO:0000313" key="4">
    <source>
        <dbReference type="EMBL" id="MBB4004048.1"/>
    </source>
</evidence>
<dbReference type="SUPFAM" id="SSF55073">
    <property type="entry name" value="Nucleotide cyclase"/>
    <property type="match status" value="1"/>
</dbReference>
<dbReference type="Proteomes" id="UP000588647">
    <property type="component" value="Unassembled WGS sequence"/>
</dbReference>
<dbReference type="SUPFAM" id="SSF55785">
    <property type="entry name" value="PYP-like sensor domain (PAS domain)"/>
    <property type="match status" value="1"/>
</dbReference>
<dbReference type="InterPro" id="IPR000160">
    <property type="entry name" value="GGDEF_dom"/>
</dbReference>
<dbReference type="InterPro" id="IPR035919">
    <property type="entry name" value="EAL_sf"/>
</dbReference>
<keyword evidence="5" id="KW-1185">Reference proteome</keyword>
<keyword evidence="1" id="KW-0812">Transmembrane</keyword>
<dbReference type="InterPro" id="IPR043128">
    <property type="entry name" value="Rev_trsase/Diguanyl_cyclase"/>
</dbReference>
<evidence type="ECO:0000313" key="5">
    <source>
        <dbReference type="Proteomes" id="UP000588647"/>
    </source>
</evidence>
<dbReference type="InterPro" id="IPR035965">
    <property type="entry name" value="PAS-like_dom_sf"/>
</dbReference>
<keyword evidence="1" id="KW-1133">Transmembrane helix</keyword>
<dbReference type="NCBIfam" id="TIGR00254">
    <property type="entry name" value="GGDEF"/>
    <property type="match status" value="1"/>
</dbReference>
<evidence type="ECO:0000259" key="2">
    <source>
        <dbReference type="PROSITE" id="PS50883"/>
    </source>
</evidence>
<keyword evidence="1" id="KW-0472">Membrane</keyword>
<feature type="transmembrane region" description="Helical" evidence="1">
    <location>
        <begin position="41"/>
        <end position="62"/>
    </location>
</feature>
<dbReference type="Pfam" id="PF00563">
    <property type="entry name" value="EAL"/>
    <property type="match status" value="1"/>
</dbReference>
<dbReference type="InterPro" id="IPR001633">
    <property type="entry name" value="EAL_dom"/>
</dbReference>
<sequence>MDKVWLDQIDLALRLAPYTIVTGLTVSIIVCYFFWQESTVAYVVGLQVVILGLACVGFYACASWQRGRLNSLAVPIRLIRERIVVVAALAGVALASIPVVLFNSADADGQLLIAATCAGLIATGICIGFIPAAGIVYSGCIIAGSFIALAMTGKPFFIIIAILLAIYSFFIVATIVQISRLVSLRAIVQVDLDRQREVSGLLLNDFEQNSSDWLWETDALGRIRSPSARFAEVAQSDPGDLASSLFESLVTPKSDQRSVAATYLLSAFRERRPFHRISIPVHIGRETRWWALTGKPIHDRQQRFLGFRGIGSDVTLQHEYLAKLDHLANHDLLTGLPNRRHFEKIVADARSALLDRPGGPGFAVLCLDLDRFKQVNDTFGHAVGDHLLRKIGERLEAFVGPDLVVSRFAGDEFAIIHFASDPALNAGLAERIVQSLQTPFEFDNLYLDVGVSIGIAIANDAMTSEEVLRKADAALYRMKDDGGGSYGLYTPSMDQHKEERAVLMGELRGALDRGEFALHYQPLVSADTGEPNGFEALMRWQHPLHGDVPPSEFIVLAEETGSILALGEWSLRNACHFAATWQDRTLSVAVNISTVQIRHSNLVEIVARALSDSGLEPSRLELEITETAFLATTNEAMSVIESLRRLGVRLALDDFGTGYSSLSYLKKLPVDKIKIDQSFIVDLPDVSSDVSIVKAIVELARTLGMTTTAEGVETVAQRDCLRQIGCPEFQGYLYGKPADEEATMQMIARQSRRFEPRVVA</sequence>
<feature type="transmembrane region" description="Helical" evidence="1">
    <location>
        <begin position="12"/>
        <end position="35"/>
    </location>
</feature>
<dbReference type="PANTHER" id="PTHR44757">
    <property type="entry name" value="DIGUANYLATE CYCLASE DGCP"/>
    <property type="match status" value="1"/>
</dbReference>
<dbReference type="PANTHER" id="PTHR44757:SF2">
    <property type="entry name" value="BIOFILM ARCHITECTURE MAINTENANCE PROTEIN MBAA"/>
    <property type="match status" value="1"/>
</dbReference>
<name>A0A7W6HFM4_9HYPH</name>
<evidence type="ECO:0000259" key="3">
    <source>
        <dbReference type="PROSITE" id="PS50887"/>
    </source>
</evidence>
<dbReference type="PROSITE" id="PS50887">
    <property type="entry name" value="GGDEF"/>
    <property type="match status" value="1"/>
</dbReference>